<keyword evidence="2" id="KW-1185">Reference proteome</keyword>
<keyword evidence="1" id="KW-0418">Kinase</keyword>
<dbReference type="AlphaFoldDB" id="A0ABD2C1Y7"/>
<protein>
    <submittedName>
        <fullName evidence="1">ALK tyrosine kinase receptor isoform X1</fullName>
    </submittedName>
</protein>
<reference evidence="1 2" key="1">
    <citation type="journal article" date="2024" name="Ann. Entomol. Soc. Am.">
        <title>Genomic analyses of the southern and eastern yellowjacket wasps (Hymenoptera: Vespidae) reveal evolutionary signatures of social life.</title>
        <authorList>
            <person name="Catto M.A."/>
            <person name="Caine P.B."/>
            <person name="Orr S.E."/>
            <person name="Hunt B.G."/>
            <person name="Goodisman M.A.D."/>
        </authorList>
    </citation>
    <scope>NUCLEOTIDE SEQUENCE [LARGE SCALE GENOMIC DNA]</scope>
    <source>
        <strain evidence="1">233</strain>
        <tissue evidence="1">Head and thorax</tissue>
    </source>
</reference>
<proteinExistence type="predicted"/>
<name>A0ABD2C1Y7_VESSQ</name>
<evidence type="ECO:0000313" key="2">
    <source>
        <dbReference type="Proteomes" id="UP001607302"/>
    </source>
</evidence>
<evidence type="ECO:0000313" key="1">
    <source>
        <dbReference type="EMBL" id="KAL2739035.1"/>
    </source>
</evidence>
<keyword evidence="1" id="KW-0675">Receptor</keyword>
<keyword evidence="1" id="KW-0808">Transferase</keyword>
<feature type="non-terminal residue" evidence="1">
    <location>
        <position position="1"/>
    </location>
</feature>
<accession>A0ABD2C1Y7</accession>
<organism evidence="1 2">
    <name type="scientific">Vespula squamosa</name>
    <name type="common">Southern yellow jacket</name>
    <name type="synonym">Wasp</name>
    <dbReference type="NCBI Taxonomy" id="30214"/>
    <lineage>
        <taxon>Eukaryota</taxon>
        <taxon>Metazoa</taxon>
        <taxon>Ecdysozoa</taxon>
        <taxon>Arthropoda</taxon>
        <taxon>Hexapoda</taxon>
        <taxon>Insecta</taxon>
        <taxon>Pterygota</taxon>
        <taxon>Neoptera</taxon>
        <taxon>Endopterygota</taxon>
        <taxon>Hymenoptera</taxon>
        <taxon>Apocrita</taxon>
        <taxon>Aculeata</taxon>
        <taxon>Vespoidea</taxon>
        <taxon>Vespidae</taxon>
        <taxon>Vespinae</taxon>
        <taxon>Vespula</taxon>
    </lineage>
</organism>
<comment type="caution">
    <text evidence="1">The sequence shown here is derived from an EMBL/GenBank/DDBJ whole genome shotgun (WGS) entry which is preliminary data.</text>
</comment>
<dbReference type="EMBL" id="JAUDFV010000025">
    <property type="protein sequence ID" value="KAL2739035.1"/>
    <property type="molecule type" value="Genomic_DNA"/>
</dbReference>
<dbReference type="GO" id="GO:0016301">
    <property type="term" value="F:kinase activity"/>
    <property type="evidence" value="ECO:0007669"/>
    <property type="project" value="UniProtKB-KW"/>
</dbReference>
<sequence>YSIFNTIHKVILVEHFGNSESGYSYASSILLYVHFQPANPKPGEVYIIPTTRGCACNSRCVDLNPYLTTEKDICMYQGQKKYKTEQPKAKSNNRTIDVAMISTAVKSTQMRHGLRWVVSKFWEHK</sequence>
<dbReference type="Proteomes" id="UP001607302">
    <property type="component" value="Unassembled WGS sequence"/>
</dbReference>
<gene>
    <name evidence="1" type="ORF">V1478_001601</name>
</gene>